<dbReference type="PANTHER" id="PTHR37846">
    <property type="entry name" value="YALI0B21296P"/>
    <property type="match status" value="1"/>
</dbReference>
<feature type="domain" description="DUF7719" evidence="3">
    <location>
        <begin position="150"/>
        <end position="217"/>
    </location>
</feature>
<feature type="transmembrane region" description="Helical" evidence="2">
    <location>
        <begin position="149"/>
        <end position="167"/>
    </location>
</feature>
<evidence type="ECO:0000313" key="4">
    <source>
        <dbReference type="EMBL" id="KAJ4395596.1"/>
    </source>
</evidence>
<dbReference type="PANTHER" id="PTHR37846:SF1">
    <property type="entry name" value="DEACETYLASE-LIKE PROTEIN"/>
    <property type="match status" value="1"/>
</dbReference>
<keyword evidence="5" id="KW-1185">Reference proteome</keyword>
<dbReference type="EMBL" id="JAPEVA010000152">
    <property type="protein sequence ID" value="KAJ4395596.1"/>
    <property type="molecule type" value="Genomic_DNA"/>
</dbReference>
<comment type="caution">
    <text evidence="4">The sequence shown here is derived from an EMBL/GenBank/DDBJ whole genome shotgun (WGS) entry which is preliminary data.</text>
</comment>
<dbReference type="InterPro" id="IPR056136">
    <property type="entry name" value="DUF7719"/>
</dbReference>
<keyword evidence="2" id="KW-1133">Transmembrane helix</keyword>
<dbReference type="OrthoDB" id="5597489at2759"/>
<evidence type="ECO:0000256" key="2">
    <source>
        <dbReference type="SAM" id="Phobius"/>
    </source>
</evidence>
<keyword evidence="2" id="KW-0812">Transmembrane</keyword>
<proteinExistence type="predicted"/>
<protein>
    <recommendedName>
        <fullName evidence="3">DUF7719 domain-containing protein</fullName>
    </recommendedName>
</protein>
<sequence>MTMAGSNRKERRAKEAAKSTPHPFDPNTELDEESVKNILKHPDRAGPKGKTLFELADERQRELDAAKPKSRIVEVQEALNEPVGAVGDAILYAISMTALHLTLDVIVYNQYREAILWDEILKRGLSASPIFAVLVYLTHVEFSNRFPVLRNLAFLVGSVAAGCYIIWAANTKGYFYVMKAAPPVGALWVWSVIEMSLPYAAANAVAVVAYIWWKQFEFF</sequence>
<evidence type="ECO:0000256" key="1">
    <source>
        <dbReference type="SAM" id="MobiDB-lite"/>
    </source>
</evidence>
<organism evidence="4 5">
    <name type="scientific">Didymella pomorum</name>
    <dbReference type="NCBI Taxonomy" id="749634"/>
    <lineage>
        <taxon>Eukaryota</taxon>
        <taxon>Fungi</taxon>
        <taxon>Dikarya</taxon>
        <taxon>Ascomycota</taxon>
        <taxon>Pezizomycotina</taxon>
        <taxon>Dothideomycetes</taxon>
        <taxon>Pleosporomycetidae</taxon>
        <taxon>Pleosporales</taxon>
        <taxon>Pleosporineae</taxon>
        <taxon>Didymellaceae</taxon>
        <taxon>Didymella</taxon>
    </lineage>
</organism>
<feature type="transmembrane region" description="Helical" evidence="2">
    <location>
        <begin position="187"/>
        <end position="213"/>
    </location>
</feature>
<gene>
    <name evidence="4" type="ORF">N0V91_010745</name>
</gene>
<feature type="region of interest" description="Disordered" evidence="1">
    <location>
        <begin position="1"/>
        <end position="49"/>
    </location>
</feature>
<accession>A0A9W8Z0T5</accession>
<dbReference type="Proteomes" id="UP001140510">
    <property type="component" value="Unassembled WGS sequence"/>
</dbReference>
<reference evidence="4" key="1">
    <citation type="submission" date="2022-10" db="EMBL/GenBank/DDBJ databases">
        <title>Tapping the CABI collections for fungal endophytes: first genome assemblies for Collariella, Neodidymelliopsis, Ascochyta clinopodiicola, Didymella pomorum, Didymosphaeria variabile, Neocosmospora piperis and Neocucurbitaria cava.</title>
        <authorList>
            <person name="Hill R."/>
        </authorList>
    </citation>
    <scope>NUCLEOTIDE SEQUENCE</scope>
    <source>
        <strain evidence="4">IMI 355091</strain>
    </source>
</reference>
<dbReference type="Pfam" id="PF24841">
    <property type="entry name" value="DUF7719"/>
    <property type="match status" value="1"/>
</dbReference>
<evidence type="ECO:0000313" key="5">
    <source>
        <dbReference type="Proteomes" id="UP001140510"/>
    </source>
</evidence>
<evidence type="ECO:0000259" key="3">
    <source>
        <dbReference type="Pfam" id="PF24841"/>
    </source>
</evidence>
<keyword evidence="2" id="KW-0472">Membrane</keyword>
<name>A0A9W8Z0T5_9PLEO</name>
<dbReference type="AlphaFoldDB" id="A0A9W8Z0T5"/>